<dbReference type="RefSeq" id="XP_501492.2">
    <property type="nucleotide sequence ID" value="XM_501492.2"/>
</dbReference>
<dbReference type="EMBL" id="CP017555">
    <property type="protein sequence ID" value="AOW02397.1"/>
    <property type="molecule type" value="Genomic_DNA"/>
</dbReference>
<accession>A0A1D8N9T7</accession>
<dbReference type="VEuPathDB" id="FungiDB:YALI0_C05863g"/>
<reference evidence="1 2" key="1">
    <citation type="journal article" date="2016" name="PLoS ONE">
        <title>Sequence Assembly of Yarrowia lipolytica Strain W29/CLIB89 Shows Transposable Element Diversity.</title>
        <authorList>
            <person name="Magnan C."/>
            <person name="Yu J."/>
            <person name="Chang I."/>
            <person name="Jahn E."/>
            <person name="Kanomata Y."/>
            <person name="Wu J."/>
            <person name="Zeller M."/>
            <person name="Oakes M."/>
            <person name="Baldi P."/>
            <person name="Sandmeyer S."/>
        </authorList>
    </citation>
    <scope>NUCLEOTIDE SEQUENCE [LARGE SCALE GENOMIC DNA]</scope>
    <source>
        <strain evidence="2">CLIB89(W29)</strain>
    </source>
</reference>
<protein>
    <submittedName>
        <fullName evidence="1">Uncharacterized protein</fullName>
    </submittedName>
</protein>
<gene>
    <name evidence="1" type="ORF">YALI1_C07534g</name>
</gene>
<sequence length="113" mass="12857">MPPKEFNYKPQEDYPFVAAILMVVSTLLAVISYLHIEMPLSILALVAHAFLLLTTWQKLNKKTVSFPYVYFQVVMVSVFQIVFAHVLGFFHLFISLGAVWLLQQAEVAGVKIQ</sequence>
<dbReference type="GeneID" id="2909805"/>
<evidence type="ECO:0000313" key="2">
    <source>
        <dbReference type="Proteomes" id="UP000182444"/>
    </source>
</evidence>
<proteinExistence type="predicted"/>
<dbReference type="VEuPathDB" id="FungiDB:YALI1_C07534g"/>
<dbReference type="Proteomes" id="UP000182444">
    <property type="component" value="Chromosome 1C"/>
</dbReference>
<evidence type="ECO:0000313" key="1">
    <source>
        <dbReference type="EMBL" id="AOW02397.1"/>
    </source>
</evidence>
<dbReference type="AlphaFoldDB" id="A0A1D8N9T7"/>
<name>A0A1D8N9T7_YARLL</name>
<dbReference type="KEGG" id="yli:2909805"/>
<organism evidence="1 2">
    <name type="scientific">Yarrowia lipolytica</name>
    <name type="common">Candida lipolytica</name>
    <dbReference type="NCBI Taxonomy" id="4952"/>
    <lineage>
        <taxon>Eukaryota</taxon>
        <taxon>Fungi</taxon>
        <taxon>Dikarya</taxon>
        <taxon>Ascomycota</taxon>
        <taxon>Saccharomycotina</taxon>
        <taxon>Dipodascomycetes</taxon>
        <taxon>Dipodascales</taxon>
        <taxon>Dipodascales incertae sedis</taxon>
        <taxon>Yarrowia</taxon>
    </lineage>
</organism>
<dbReference type="OrthoDB" id="4085915at2759"/>